<accession>A0ACB7ZW68</accession>
<dbReference type="Proteomes" id="UP000790377">
    <property type="component" value="Unassembled WGS sequence"/>
</dbReference>
<organism evidence="1 2">
    <name type="scientific">Hygrophoropsis aurantiaca</name>
    <dbReference type="NCBI Taxonomy" id="72124"/>
    <lineage>
        <taxon>Eukaryota</taxon>
        <taxon>Fungi</taxon>
        <taxon>Dikarya</taxon>
        <taxon>Basidiomycota</taxon>
        <taxon>Agaricomycotina</taxon>
        <taxon>Agaricomycetes</taxon>
        <taxon>Agaricomycetidae</taxon>
        <taxon>Boletales</taxon>
        <taxon>Coniophorineae</taxon>
        <taxon>Hygrophoropsidaceae</taxon>
        <taxon>Hygrophoropsis</taxon>
    </lineage>
</organism>
<evidence type="ECO:0000313" key="2">
    <source>
        <dbReference type="Proteomes" id="UP000790377"/>
    </source>
</evidence>
<dbReference type="EMBL" id="MU268318">
    <property type="protein sequence ID" value="KAH7904939.1"/>
    <property type="molecule type" value="Genomic_DNA"/>
</dbReference>
<feature type="non-terminal residue" evidence="1">
    <location>
        <position position="1"/>
    </location>
</feature>
<comment type="caution">
    <text evidence="1">The sequence shown here is derived from an EMBL/GenBank/DDBJ whole genome shotgun (WGS) entry which is preliminary data.</text>
</comment>
<sequence length="205" mass="22750">PTAPHNKNPAPLPTPAPTVQSSPTSPRLPSIDWPKWFSAAYEDISKIDLGGEYAQALSLLVELETLYGFKNKTRGLSKNGRPAQLDRWIANGRGRGNKPPLVTNVQTYSDTFWTWWKGLQPSWRTLGEDSRPVKPCHYGDDWGELDTPGANGMLSPIACVYWWGCAVLGKVDGVVVQGTEKDWKDALLDVTWTLDALIHNAHDIE</sequence>
<name>A0ACB7ZW68_9AGAM</name>
<proteinExistence type="predicted"/>
<reference evidence="1" key="1">
    <citation type="journal article" date="2021" name="New Phytol.">
        <title>Evolutionary innovations through gain and loss of genes in the ectomycorrhizal Boletales.</title>
        <authorList>
            <person name="Wu G."/>
            <person name="Miyauchi S."/>
            <person name="Morin E."/>
            <person name="Kuo A."/>
            <person name="Drula E."/>
            <person name="Varga T."/>
            <person name="Kohler A."/>
            <person name="Feng B."/>
            <person name="Cao Y."/>
            <person name="Lipzen A."/>
            <person name="Daum C."/>
            <person name="Hundley H."/>
            <person name="Pangilinan J."/>
            <person name="Johnson J."/>
            <person name="Barry K."/>
            <person name="LaButti K."/>
            <person name="Ng V."/>
            <person name="Ahrendt S."/>
            <person name="Min B."/>
            <person name="Choi I.G."/>
            <person name="Park H."/>
            <person name="Plett J.M."/>
            <person name="Magnuson J."/>
            <person name="Spatafora J.W."/>
            <person name="Nagy L.G."/>
            <person name="Henrissat B."/>
            <person name="Grigoriev I.V."/>
            <person name="Yang Z.L."/>
            <person name="Xu J."/>
            <person name="Martin F.M."/>
        </authorList>
    </citation>
    <scope>NUCLEOTIDE SEQUENCE</scope>
    <source>
        <strain evidence="1">ATCC 28755</strain>
    </source>
</reference>
<evidence type="ECO:0000313" key="1">
    <source>
        <dbReference type="EMBL" id="KAH7904939.1"/>
    </source>
</evidence>
<protein>
    <submittedName>
        <fullName evidence="1">Uncharacterized protein</fullName>
    </submittedName>
</protein>
<keyword evidence="2" id="KW-1185">Reference proteome</keyword>
<gene>
    <name evidence="1" type="ORF">BJ138DRAFT_1018422</name>
</gene>